<accession>Q9RZ73</accession>
<proteinExistence type="predicted"/>
<dbReference type="PaxDb" id="243230-DR_A0081"/>
<sequence length="116" mass="13018">MNILLLIVVLALACILLLALVSARRILAPQAAAWRDCAVERDSVVTHVYHSTYTSDDLVCDADDAMQRGDVARARLLQDLAEAQNVRDRVRLAEARWQREHPPVRVRQHGVRGLEA</sequence>
<gene>
    <name evidence="1" type="ordered locus">DR_A0081</name>
</gene>
<dbReference type="KEGG" id="dra:DR_A0081"/>
<reference evidence="1 2" key="1">
    <citation type="journal article" date="1999" name="Science">
        <title>Genome sequence of the radioresistant bacterium Deinococcus radiodurans R1.</title>
        <authorList>
            <person name="White O."/>
            <person name="Eisen J.A."/>
            <person name="Heidelberg J.F."/>
            <person name="Hickey E.K."/>
            <person name="Peterson J.D."/>
            <person name="Dodson R.J."/>
            <person name="Haft D.H."/>
            <person name="Gwinn M.L."/>
            <person name="Nelson W.C."/>
            <person name="Richardson D.L."/>
            <person name="Moffat K.S."/>
            <person name="Qin H."/>
            <person name="Jiang L."/>
            <person name="Pamphile W."/>
            <person name="Crosby M."/>
            <person name="Shen M."/>
            <person name="Vamathevan J.J."/>
            <person name="Lam P."/>
            <person name="McDonald L."/>
            <person name="Utterback T."/>
            <person name="Zalewski C."/>
            <person name="Makarova K.S."/>
            <person name="Aravind L."/>
            <person name="Daly M.J."/>
            <person name="Minton K.W."/>
            <person name="Fleischmann R.D."/>
            <person name="Ketchum K.A."/>
            <person name="Nelson K.E."/>
            <person name="Salzberg S."/>
            <person name="Smith H.O."/>
            <person name="Venter J.C."/>
            <person name="Fraser C.M."/>
        </authorList>
    </citation>
    <scope>NUCLEOTIDE SEQUENCE [LARGE SCALE GENOMIC DNA]</scope>
    <source>
        <strain evidence="2">ATCC 13939 / DSM 20539 / JCM 16871 / LMG 4051 / NBRC 15346 / NCIMB 9279 / R1 / VKM B-1422</strain>
    </source>
</reference>
<dbReference type="HOGENOM" id="CLU_2092802_0_0_0"/>
<dbReference type="EnsemblBacteria" id="AAF12347">
    <property type="protein sequence ID" value="AAF12347"/>
    <property type="gene ID" value="DR_A0081"/>
</dbReference>
<dbReference type="PIR" id="C75602">
    <property type="entry name" value="C75602"/>
</dbReference>
<organism evidence="1 2">
    <name type="scientific">Deinococcus radiodurans (strain ATCC 13939 / DSM 20539 / JCM 16871 / CCUG 27074 / LMG 4051 / NBRC 15346 / NCIMB 9279 / VKM B-1422 / R1)</name>
    <dbReference type="NCBI Taxonomy" id="243230"/>
    <lineage>
        <taxon>Bacteria</taxon>
        <taxon>Thermotogati</taxon>
        <taxon>Deinococcota</taxon>
        <taxon>Deinococci</taxon>
        <taxon>Deinococcales</taxon>
        <taxon>Deinococcaceae</taxon>
        <taxon>Deinococcus</taxon>
    </lineage>
</organism>
<dbReference type="EMBL" id="AE001825">
    <property type="protein sequence ID" value="AAF12347.1"/>
    <property type="molecule type" value="Genomic_DNA"/>
</dbReference>
<evidence type="ECO:0000313" key="1">
    <source>
        <dbReference type="EMBL" id="AAF12347.1"/>
    </source>
</evidence>
<protein>
    <submittedName>
        <fullName evidence="1">Uncharacterized protein</fullName>
    </submittedName>
</protein>
<dbReference type="GeneID" id="69518974"/>
<dbReference type="InParanoid" id="Q9RZ73"/>
<dbReference type="AlphaFoldDB" id="Q9RZ73"/>
<evidence type="ECO:0000313" key="2">
    <source>
        <dbReference type="Proteomes" id="UP000002524"/>
    </source>
</evidence>
<dbReference type="RefSeq" id="WP_010889340.1">
    <property type="nucleotide sequence ID" value="NC_001264.1"/>
</dbReference>
<keyword evidence="2" id="KW-1185">Reference proteome</keyword>
<dbReference type="Proteomes" id="UP000002524">
    <property type="component" value="Chromosome 2"/>
</dbReference>
<dbReference type="PATRIC" id="fig|243230.17.peg.2966"/>
<name>Q9RZ73_DEIRA</name>
<dbReference type="STRING" id="243230.DR_A0081"/>